<keyword evidence="2" id="KW-1003">Cell membrane</keyword>
<dbReference type="OrthoDB" id="9810047at2"/>
<evidence type="ECO:0000313" key="11">
    <source>
        <dbReference type="Proteomes" id="UP000190286"/>
    </source>
</evidence>
<comment type="subcellular location">
    <subcellularLocation>
        <location evidence="1">Cell membrane</location>
        <topology evidence="1">Multi-pass membrane protein</topology>
    </subcellularLocation>
</comment>
<dbReference type="EMBL" id="FUYF01000002">
    <property type="protein sequence ID" value="SKA75648.1"/>
    <property type="molecule type" value="Genomic_DNA"/>
</dbReference>
<protein>
    <submittedName>
        <fullName evidence="10">Uncharacterized membrane protein YjjB, DUF3815 family</fullName>
    </submittedName>
</protein>
<keyword evidence="6 8" id="KW-0472">Membrane</keyword>
<sequence length="156" mass="17034">MPIWTHYFAHFMVAVIATISFGITFQMPRRHYLACGLTGAVGWMVYIFCVELFALSPAIATLVATLPLTGCARFFAIRHKAPVTIFLLPGIFPLVPGAGIYYTAYYFLQGEQELFASKGGETFKVALALALGIALVCSLPLPLPGRVDDEHRPPPS</sequence>
<evidence type="ECO:0000256" key="8">
    <source>
        <dbReference type="SAM" id="Phobius"/>
    </source>
</evidence>
<keyword evidence="11" id="KW-1185">Reference proteome</keyword>
<keyword evidence="3" id="KW-0997">Cell inner membrane</keyword>
<name>A0A1T4WF70_9FIRM</name>
<evidence type="ECO:0000256" key="2">
    <source>
        <dbReference type="ARBA" id="ARBA00022475"/>
    </source>
</evidence>
<evidence type="ECO:0000256" key="4">
    <source>
        <dbReference type="ARBA" id="ARBA00022692"/>
    </source>
</evidence>
<feature type="transmembrane region" description="Helical" evidence="8">
    <location>
        <begin position="83"/>
        <end position="105"/>
    </location>
</feature>
<comment type="similarity">
    <text evidence="7">Belongs to the ThrE exporter (TC 2.A.79) family.</text>
</comment>
<dbReference type="STRING" id="745368.SAMN02745178_00467"/>
<organism evidence="10 11">
    <name type="scientific">Gemmiger formicilis</name>
    <dbReference type="NCBI Taxonomy" id="745368"/>
    <lineage>
        <taxon>Bacteria</taxon>
        <taxon>Bacillati</taxon>
        <taxon>Bacillota</taxon>
        <taxon>Clostridia</taxon>
        <taxon>Eubacteriales</taxon>
        <taxon>Gemmiger</taxon>
    </lineage>
</organism>
<evidence type="ECO:0000256" key="7">
    <source>
        <dbReference type="ARBA" id="ARBA00034125"/>
    </source>
</evidence>
<dbReference type="AlphaFoldDB" id="A0A1T4WF70"/>
<dbReference type="Proteomes" id="UP000190286">
    <property type="component" value="Unassembled WGS sequence"/>
</dbReference>
<evidence type="ECO:0000256" key="1">
    <source>
        <dbReference type="ARBA" id="ARBA00004651"/>
    </source>
</evidence>
<feature type="transmembrane region" description="Helical" evidence="8">
    <location>
        <begin position="125"/>
        <end position="143"/>
    </location>
</feature>
<dbReference type="InterPro" id="IPR024528">
    <property type="entry name" value="ThrE_2"/>
</dbReference>
<evidence type="ECO:0000256" key="5">
    <source>
        <dbReference type="ARBA" id="ARBA00022989"/>
    </source>
</evidence>
<proteinExistence type="inferred from homology"/>
<feature type="transmembrane region" description="Helical" evidence="8">
    <location>
        <begin position="32"/>
        <end position="53"/>
    </location>
</feature>
<keyword evidence="4 8" id="KW-0812">Transmembrane</keyword>
<dbReference type="Pfam" id="PF12821">
    <property type="entry name" value="ThrE_2"/>
    <property type="match status" value="1"/>
</dbReference>
<dbReference type="RefSeq" id="WP_078783481.1">
    <property type="nucleotide sequence ID" value="NZ_FUYF01000002.1"/>
</dbReference>
<evidence type="ECO:0000256" key="6">
    <source>
        <dbReference type="ARBA" id="ARBA00023136"/>
    </source>
</evidence>
<dbReference type="PANTHER" id="PTHR34390:SF1">
    <property type="entry name" value="SUCCINATE TRANSPORTER SUBUNIT YJJB-RELATED"/>
    <property type="match status" value="1"/>
</dbReference>
<dbReference type="GO" id="GO:0015744">
    <property type="term" value="P:succinate transport"/>
    <property type="evidence" value="ECO:0007669"/>
    <property type="project" value="TreeGrafter"/>
</dbReference>
<evidence type="ECO:0000259" key="9">
    <source>
        <dbReference type="Pfam" id="PF12821"/>
    </source>
</evidence>
<accession>A0A1T4WF70</accession>
<gene>
    <name evidence="10" type="ORF">SAMN02745178_00467</name>
</gene>
<reference evidence="10 11" key="1">
    <citation type="submission" date="2017-02" db="EMBL/GenBank/DDBJ databases">
        <authorList>
            <person name="Peterson S.W."/>
        </authorList>
    </citation>
    <scope>NUCLEOTIDE SEQUENCE [LARGE SCALE GENOMIC DNA]</scope>
    <source>
        <strain evidence="10 11">ATCC 27749</strain>
    </source>
</reference>
<keyword evidence="5 8" id="KW-1133">Transmembrane helix</keyword>
<dbReference type="InterPro" id="IPR050539">
    <property type="entry name" value="ThrE_Dicarb/AminoAcid_Exp"/>
</dbReference>
<dbReference type="GO" id="GO:0005886">
    <property type="term" value="C:plasma membrane"/>
    <property type="evidence" value="ECO:0007669"/>
    <property type="project" value="UniProtKB-SubCell"/>
</dbReference>
<evidence type="ECO:0000313" key="10">
    <source>
        <dbReference type="EMBL" id="SKA75648.1"/>
    </source>
</evidence>
<feature type="domain" description="Threonine/Serine exporter ThrE" evidence="9">
    <location>
        <begin position="11"/>
        <end position="137"/>
    </location>
</feature>
<dbReference type="PANTHER" id="PTHR34390">
    <property type="entry name" value="UPF0442 PROTEIN YJJB-RELATED"/>
    <property type="match status" value="1"/>
</dbReference>
<dbReference type="GeneID" id="93336959"/>
<evidence type="ECO:0000256" key="3">
    <source>
        <dbReference type="ARBA" id="ARBA00022519"/>
    </source>
</evidence>
<feature type="transmembrane region" description="Helical" evidence="8">
    <location>
        <begin position="6"/>
        <end position="25"/>
    </location>
</feature>